<dbReference type="GO" id="GO:0015386">
    <property type="term" value="F:potassium:proton antiporter activity"/>
    <property type="evidence" value="ECO:0007669"/>
    <property type="project" value="TreeGrafter"/>
</dbReference>
<evidence type="ECO:0000256" key="3">
    <source>
        <dbReference type="ARBA" id="ARBA00022449"/>
    </source>
</evidence>
<evidence type="ECO:0000256" key="2">
    <source>
        <dbReference type="ARBA" id="ARBA00022448"/>
    </source>
</evidence>
<gene>
    <name evidence="13" type="ORF">FIV34_09065</name>
</gene>
<feature type="transmembrane region" description="Helical" evidence="11">
    <location>
        <begin position="144"/>
        <end position="164"/>
    </location>
</feature>
<dbReference type="KEGG" id="lpy:FIV34_09065"/>
<evidence type="ECO:0000256" key="8">
    <source>
        <dbReference type="ARBA" id="ARBA00023065"/>
    </source>
</evidence>
<dbReference type="InterPro" id="IPR006153">
    <property type="entry name" value="Cation/H_exchanger_TM"/>
</dbReference>
<feature type="transmembrane region" description="Helical" evidence="11">
    <location>
        <begin position="371"/>
        <end position="394"/>
    </location>
</feature>
<dbReference type="GO" id="GO:0098719">
    <property type="term" value="P:sodium ion import across plasma membrane"/>
    <property type="evidence" value="ECO:0007669"/>
    <property type="project" value="TreeGrafter"/>
</dbReference>
<dbReference type="Proteomes" id="UP000316093">
    <property type="component" value="Chromosome"/>
</dbReference>
<keyword evidence="5 11" id="KW-0812">Transmembrane</keyword>
<dbReference type="OrthoDB" id="9774146at2"/>
<comment type="subcellular location">
    <subcellularLocation>
        <location evidence="1">Cell membrane</location>
        <topology evidence="1">Multi-pass membrane protein</topology>
    </subcellularLocation>
</comment>
<feature type="domain" description="Cation/H+ exchanger transmembrane" evidence="12">
    <location>
        <begin position="13"/>
        <end position="395"/>
    </location>
</feature>
<keyword evidence="10" id="KW-0739">Sodium transport</keyword>
<dbReference type="RefSeq" id="WP_139981770.1">
    <property type="nucleotide sequence ID" value="NZ_CP041046.1"/>
</dbReference>
<dbReference type="EMBL" id="CP041046">
    <property type="protein sequence ID" value="QDE39341.1"/>
    <property type="molecule type" value="Genomic_DNA"/>
</dbReference>
<dbReference type="Gene3D" id="6.10.140.1330">
    <property type="match status" value="1"/>
</dbReference>
<evidence type="ECO:0000313" key="13">
    <source>
        <dbReference type="EMBL" id="QDE39341.1"/>
    </source>
</evidence>
<feature type="transmembrane region" description="Helical" evidence="11">
    <location>
        <begin position="299"/>
        <end position="320"/>
    </location>
</feature>
<keyword evidence="14" id="KW-1185">Reference proteome</keyword>
<keyword evidence="4" id="KW-1003">Cell membrane</keyword>
<reference evidence="13 14" key="1">
    <citation type="submission" date="2019-06" db="EMBL/GenBank/DDBJ databases">
        <title>A complete genome sequence for Luteibacter pinisoli MAH-14.</title>
        <authorList>
            <person name="Baltrus D.A."/>
        </authorList>
    </citation>
    <scope>NUCLEOTIDE SEQUENCE [LARGE SCALE GENOMIC DNA]</scope>
    <source>
        <strain evidence="13 14">MAH-14</strain>
    </source>
</reference>
<feature type="transmembrane region" description="Helical" evidence="11">
    <location>
        <begin position="109"/>
        <end position="132"/>
    </location>
</feature>
<sequence>MALFESMILLSLLAVVLLRLLRRLALPYPTILAAAGTAVAALPWAPHIAMDPKLALVLFIAPVLLDAGFDMPPRTLRRFWLPTLSLAVVAVALTTAAVAWLGAAWAGMPLAAAVALGAIVAPPDAGAATAVLSRLNLPRRTVQVLTAESLLNDASALLIFGVAVRTAMSADGLARTVPMLFLAVPGGLLLGWLLGKVFVLLSRELRGTLSATLLQFAGVFGVWIVAESLHVSAILCVVSFAMTIAHVLPAETPPRDRVHAYSVWAAVVFISNVIAFLLVGLQSRSIIARLPADELRQALWFAGGVLGVCIVVRFAWVMLYTTLLRRFRRDTTLPNPTPQQGIVVAWCGMRGLVTLATALGLPDDFPQRDLIVLTAFAVTVGSLVFQGTTLAWLVRALGFARDTSLREDASKVRLKLLDAADATLDGETGEVAHRMREYYADARHEAEAGRSPVAGTQLAELKRRGLHAKRLRLLEMRHKGQIDDDVFHLLENELDWSELAVTAPDDREIVEG</sequence>
<evidence type="ECO:0000313" key="14">
    <source>
        <dbReference type="Proteomes" id="UP000316093"/>
    </source>
</evidence>
<dbReference type="PANTHER" id="PTHR10110:SF86">
    <property type="entry name" value="SODIUM_HYDROGEN EXCHANGER 7"/>
    <property type="match status" value="1"/>
</dbReference>
<evidence type="ECO:0000256" key="11">
    <source>
        <dbReference type="SAM" id="Phobius"/>
    </source>
</evidence>
<dbReference type="InterPro" id="IPR018422">
    <property type="entry name" value="Cation/H_exchanger_CPA1"/>
</dbReference>
<keyword evidence="2" id="KW-0813">Transport</keyword>
<dbReference type="GO" id="GO:0015385">
    <property type="term" value="F:sodium:proton antiporter activity"/>
    <property type="evidence" value="ECO:0007669"/>
    <property type="project" value="InterPro"/>
</dbReference>
<dbReference type="PANTHER" id="PTHR10110">
    <property type="entry name" value="SODIUM/HYDROGEN EXCHANGER"/>
    <property type="match status" value="1"/>
</dbReference>
<keyword evidence="9 11" id="KW-0472">Membrane</keyword>
<evidence type="ECO:0000259" key="12">
    <source>
        <dbReference type="Pfam" id="PF00999"/>
    </source>
</evidence>
<evidence type="ECO:0000256" key="5">
    <source>
        <dbReference type="ARBA" id="ARBA00022692"/>
    </source>
</evidence>
<evidence type="ECO:0000256" key="9">
    <source>
        <dbReference type="ARBA" id="ARBA00023136"/>
    </source>
</evidence>
<feature type="transmembrane region" description="Helical" evidence="11">
    <location>
        <begin position="79"/>
        <end position="103"/>
    </location>
</feature>
<keyword evidence="7" id="KW-0915">Sodium</keyword>
<keyword evidence="6 11" id="KW-1133">Transmembrane helix</keyword>
<keyword evidence="8" id="KW-0406">Ion transport</keyword>
<name>A0A4Y5Z292_9GAMM</name>
<evidence type="ECO:0000256" key="6">
    <source>
        <dbReference type="ARBA" id="ARBA00022989"/>
    </source>
</evidence>
<evidence type="ECO:0000256" key="1">
    <source>
        <dbReference type="ARBA" id="ARBA00004651"/>
    </source>
</evidence>
<dbReference type="GO" id="GO:0005886">
    <property type="term" value="C:plasma membrane"/>
    <property type="evidence" value="ECO:0007669"/>
    <property type="project" value="UniProtKB-SubCell"/>
</dbReference>
<evidence type="ECO:0000256" key="7">
    <source>
        <dbReference type="ARBA" id="ARBA00023053"/>
    </source>
</evidence>
<dbReference type="Pfam" id="PF00999">
    <property type="entry name" value="Na_H_Exchanger"/>
    <property type="match status" value="1"/>
</dbReference>
<organism evidence="13 14">
    <name type="scientific">Luteibacter pinisoli</name>
    <dbReference type="NCBI Taxonomy" id="2589080"/>
    <lineage>
        <taxon>Bacteria</taxon>
        <taxon>Pseudomonadati</taxon>
        <taxon>Pseudomonadota</taxon>
        <taxon>Gammaproteobacteria</taxon>
        <taxon>Lysobacterales</taxon>
        <taxon>Rhodanobacteraceae</taxon>
        <taxon>Luteibacter</taxon>
    </lineage>
</organism>
<evidence type="ECO:0000256" key="10">
    <source>
        <dbReference type="ARBA" id="ARBA00023201"/>
    </source>
</evidence>
<feature type="transmembrane region" description="Helical" evidence="11">
    <location>
        <begin position="260"/>
        <end position="279"/>
    </location>
</feature>
<dbReference type="AlphaFoldDB" id="A0A4Y5Z292"/>
<dbReference type="GO" id="GO:0051453">
    <property type="term" value="P:regulation of intracellular pH"/>
    <property type="evidence" value="ECO:0007669"/>
    <property type="project" value="TreeGrafter"/>
</dbReference>
<feature type="transmembrane region" description="Helical" evidence="11">
    <location>
        <begin position="341"/>
        <end position="359"/>
    </location>
</feature>
<proteinExistence type="predicted"/>
<protein>
    <submittedName>
        <fullName evidence="13">Sodium:proton antiporter</fullName>
    </submittedName>
</protein>
<accession>A0A4Y5Z292</accession>
<evidence type="ECO:0000256" key="4">
    <source>
        <dbReference type="ARBA" id="ARBA00022475"/>
    </source>
</evidence>
<keyword evidence="3" id="KW-0050">Antiport</keyword>
<feature type="transmembrane region" description="Helical" evidence="11">
    <location>
        <begin position="176"/>
        <end position="195"/>
    </location>
</feature>